<dbReference type="EMBL" id="FNOP01000003">
    <property type="protein sequence ID" value="SDW63339.1"/>
    <property type="molecule type" value="Genomic_DNA"/>
</dbReference>
<evidence type="ECO:0000259" key="2">
    <source>
        <dbReference type="Pfam" id="PF03313"/>
    </source>
</evidence>
<dbReference type="Proteomes" id="UP000182379">
    <property type="component" value="Unassembled WGS sequence"/>
</dbReference>
<dbReference type="Pfam" id="PF03313">
    <property type="entry name" value="SDH_alpha"/>
    <property type="match status" value="1"/>
</dbReference>
<accession>A0A1H2V5Y5</accession>
<dbReference type="InterPro" id="IPR005130">
    <property type="entry name" value="Ser_deHydtase-like_asu"/>
</dbReference>
<dbReference type="PANTHER" id="PTHR30501">
    <property type="entry name" value="UPF0597 PROTEIN YHAM"/>
    <property type="match status" value="1"/>
</dbReference>
<evidence type="ECO:0000313" key="3">
    <source>
        <dbReference type="EMBL" id="SDW63339.1"/>
    </source>
</evidence>
<dbReference type="GO" id="GO:0080146">
    <property type="term" value="F:L-cysteine desulfhydrase activity"/>
    <property type="evidence" value="ECO:0007669"/>
    <property type="project" value="TreeGrafter"/>
</dbReference>
<dbReference type="PANTHER" id="PTHR30501:SF2">
    <property type="entry name" value="UPF0597 PROTEIN YHAM"/>
    <property type="match status" value="1"/>
</dbReference>
<dbReference type="RefSeq" id="WP_074704958.1">
    <property type="nucleotide sequence ID" value="NZ_CATYPC010000076.1"/>
</dbReference>
<dbReference type="AlphaFoldDB" id="A0A1H2V5Y5"/>
<comment type="similarity">
    <text evidence="1">Belongs to the UPF0597 family.</text>
</comment>
<proteinExistence type="inferred from homology"/>
<dbReference type="GO" id="GO:0019450">
    <property type="term" value="P:L-cysteine catabolic process to pyruvate"/>
    <property type="evidence" value="ECO:0007669"/>
    <property type="project" value="TreeGrafter"/>
</dbReference>
<gene>
    <name evidence="3" type="ORF">SAMN05216495_103152</name>
</gene>
<dbReference type="PIRSF" id="PIRSF006054">
    <property type="entry name" value="UCP006054"/>
    <property type="match status" value="1"/>
</dbReference>
<name>A0A1H2V5Y5_ACIFE</name>
<dbReference type="HAMAP" id="MF_01845">
    <property type="entry name" value="UPF0597"/>
    <property type="match status" value="1"/>
</dbReference>
<dbReference type="InterPro" id="IPR021144">
    <property type="entry name" value="UPF0597"/>
</dbReference>
<organism evidence="3 4">
    <name type="scientific">Acidaminococcus fermentans</name>
    <dbReference type="NCBI Taxonomy" id="905"/>
    <lineage>
        <taxon>Bacteria</taxon>
        <taxon>Bacillati</taxon>
        <taxon>Bacillota</taxon>
        <taxon>Negativicutes</taxon>
        <taxon>Acidaminococcales</taxon>
        <taxon>Acidaminococcaceae</taxon>
        <taxon>Acidaminococcus</taxon>
    </lineage>
</organism>
<feature type="domain" description="Serine dehydratase-like alpha subunit" evidence="2">
    <location>
        <begin position="89"/>
        <end position="426"/>
    </location>
</feature>
<evidence type="ECO:0000313" key="4">
    <source>
        <dbReference type="Proteomes" id="UP000182379"/>
    </source>
</evidence>
<protein>
    <recommendedName>
        <fullName evidence="1">UPF0597 protein SAMN05216495_103152</fullName>
    </recommendedName>
</protein>
<evidence type="ECO:0000256" key="1">
    <source>
        <dbReference type="HAMAP-Rule" id="MF_01845"/>
    </source>
</evidence>
<sequence length="438" mass="46237">MEKTDKKYGTYVQILKEELVPAMGCTEPIAIAYAAAKAREILGTLPDKVEIGVSGNIIKNVKSVVVPNTDGLKGIQAAAAAGIVGGKSEKQLEVIAEVTPEQKQAMKEFLKNVPIQVGAVDNGLIFDIIVKLLKGDHSSLVRIAQYHTNIVLIQKDGETVYEAKKDGGAGCQDETKEVGLADKNLLNIRDILDFANTCDVEDVKPMLDPQIQCNSAISEEGLLGNYGANIGSVLLRTYGSNIKNRAVAKAAAGSDARMNGCELPVVINSGSGNQGITVSVPVIEYAKELNVDKEKLYRALVLSNLIAIHEKTGIGRLSAYCGAVSAGCAAGCGIAYLHGEGYEAISHTLVNSLAIVSGIICDGAKASCAAKIASSVEAGLLGYAMYKSGNEFKSGDGIVNNGVEATIRNVSQLGREGMKETDKEIIRIMLAPQPEEKE</sequence>
<comment type="caution">
    <text evidence="3">The sequence shown here is derived from an EMBL/GenBank/DDBJ whole genome shotgun (WGS) entry which is preliminary data.</text>
</comment>
<reference evidence="3 4" key="1">
    <citation type="submission" date="2016-10" db="EMBL/GenBank/DDBJ databases">
        <authorList>
            <person name="Varghese N."/>
            <person name="Submissions S."/>
        </authorList>
    </citation>
    <scope>NUCLEOTIDE SEQUENCE [LARGE SCALE GENOMIC DNA]</scope>
    <source>
        <strain evidence="3 4">WCC6</strain>
    </source>
</reference>